<dbReference type="InterPro" id="IPR000073">
    <property type="entry name" value="AB_hydrolase_1"/>
</dbReference>
<dbReference type="EMBL" id="AP025637">
    <property type="protein sequence ID" value="BDG70564.1"/>
    <property type="molecule type" value="Genomic_DNA"/>
</dbReference>
<evidence type="ECO:0000259" key="2">
    <source>
        <dbReference type="Pfam" id="PF12146"/>
    </source>
</evidence>
<keyword evidence="3" id="KW-0378">Hydrolase</keyword>
<dbReference type="SUPFAM" id="SSF53474">
    <property type="entry name" value="alpha/beta-Hydrolases"/>
    <property type="match status" value="1"/>
</dbReference>
<evidence type="ECO:0000256" key="1">
    <source>
        <dbReference type="SAM" id="MobiDB-lite"/>
    </source>
</evidence>
<keyword evidence="4" id="KW-1185">Reference proteome</keyword>
<gene>
    <name evidence="3" type="ORF">Rmf_04930</name>
</gene>
<accession>A0ABM7XYI1</accession>
<protein>
    <submittedName>
        <fullName evidence="3">Alpha/beta hydrolase</fullName>
    </submittedName>
</protein>
<feature type="region of interest" description="Disordered" evidence="1">
    <location>
        <begin position="1"/>
        <end position="25"/>
    </location>
</feature>
<evidence type="ECO:0000313" key="4">
    <source>
        <dbReference type="Proteomes" id="UP000831327"/>
    </source>
</evidence>
<proteinExistence type="predicted"/>
<dbReference type="InterPro" id="IPR022742">
    <property type="entry name" value="Hydrolase_4"/>
</dbReference>
<name>A0ABM7XYI1_9PROT</name>
<dbReference type="InterPro" id="IPR051044">
    <property type="entry name" value="MAG_DAG_Lipase"/>
</dbReference>
<dbReference type="Gene3D" id="3.40.50.1820">
    <property type="entry name" value="alpha/beta hydrolase"/>
    <property type="match status" value="1"/>
</dbReference>
<evidence type="ECO:0000313" key="3">
    <source>
        <dbReference type="EMBL" id="BDG70564.1"/>
    </source>
</evidence>
<dbReference type="Pfam" id="PF12146">
    <property type="entry name" value="Hydrolase_4"/>
    <property type="match status" value="1"/>
</dbReference>
<dbReference type="GO" id="GO:0016787">
    <property type="term" value="F:hydrolase activity"/>
    <property type="evidence" value="ECO:0007669"/>
    <property type="project" value="UniProtKB-KW"/>
</dbReference>
<dbReference type="Proteomes" id="UP000831327">
    <property type="component" value="Chromosome"/>
</dbReference>
<dbReference type="InterPro" id="IPR029058">
    <property type="entry name" value="AB_hydrolase_fold"/>
</dbReference>
<feature type="domain" description="Serine aminopeptidase S33" evidence="2">
    <location>
        <begin position="81"/>
        <end position="318"/>
    </location>
</feature>
<reference evidence="3 4" key="1">
    <citation type="journal article" date="2016" name="Microbes Environ.">
        <title>Phylogenetically diverse aerobic anoxygenic phototrophic bacteria isolated from epilithic biofilms in Tama river, Japan.</title>
        <authorList>
            <person name="Hirose S."/>
            <person name="Matsuura K."/>
            <person name="Haruta S."/>
        </authorList>
    </citation>
    <scope>NUCLEOTIDE SEQUENCE [LARGE SCALE GENOMIC DNA]</scope>
    <source>
        <strain evidence="3 4">S08</strain>
    </source>
</reference>
<organism evidence="3 4">
    <name type="scientific">Roseomonas fluvialis</name>
    <dbReference type="NCBI Taxonomy" id="1750527"/>
    <lineage>
        <taxon>Bacteria</taxon>
        <taxon>Pseudomonadati</taxon>
        <taxon>Pseudomonadota</taxon>
        <taxon>Alphaproteobacteria</taxon>
        <taxon>Acetobacterales</taxon>
        <taxon>Roseomonadaceae</taxon>
        <taxon>Roseomonas</taxon>
    </lineage>
</organism>
<dbReference type="PANTHER" id="PTHR11614">
    <property type="entry name" value="PHOSPHOLIPASE-RELATED"/>
    <property type="match status" value="1"/>
</dbReference>
<sequence length="351" mass="36688">MDRSDPPATAGGGVAPRPASPAPLPLRMPRRALLAALALPACTPARAPMGPPVTSPSIADDALVMPDGVRLPLHAWMPPSPPRAVVVGLHGMNEHARAFAEDAAPWFTEDGVALYAYDQRGFGASPNRGIWAGHETMAADAAQAARLVRARHPGVPLMMMGESMGGAVLLVAGASATPPPVDGYVLLAPAVVGRASLGWLARGMLDALVTIVPMMGFANSAPGFQPTDNIAAWQRWSRDPLLIRHTRVDALAGLVDLMDAAVAAAPSFRAPALLLYGGRDRLVPAGPTRRLLAALPDGAPQRVGFYDNGYHMLLRDTQGERVARDVTAWAADRRAALPSGAEAAARAWLAA</sequence>
<dbReference type="PRINTS" id="PR00111">
    <property type="entry name" value="ABHYDROLASE"/>
</dbReference>